<dbReference type="EMBL" id="AP022601">
    <property type="protein sequence ID" value="BBY91315.1"/>
    <property type="molecule type" value="Genomic_DNA"/>
</dbReference>
<dbReference type="Proteomes" id="UP000465785">
    <property type="component" value="Chromosome"/>
</dbReference>
<gene>
    <name evidence="1" type="ORF">MGALJ_09840</name>
</gene>
<dbReference type="KEGG" id="mgau:MGALJ_09840"/>
<reference evidence="1 2" key="1">
    <citation type="journal article" date="2019" name="Emerg. Microbes Infect.">
        <title>Comprehensive subspecies identification of 175 nontuberculous mycobacteria species based on 7547 genomic profiles.</title>
        <authorList>
            <person name="Matsumoto Y."/>
            <person name="Kinjo T."/>
            <person name="Motooka D."/>
            <person name="Nabeya D."/>
            <person name="Jung N."/>
            <person name="Uechi K."/>
            <person name="Horii T."/>
            <person name="Iida T."/>
            <person name="Fujita J."/>
            <person name="Nakamura S."/>
        </authorList>
    </citation>
    <scope>NUCLEOTIDE SEQUENCE [LARGE SCALE GENOMIC DNA]</scope>
    <source>
        <strain evidence="1 2">JCM 6399</strain>
    </source>
</reference>
<protein>
    <submittedName>
        <fullName evidence="1">Uncharacterized protein</fullName>
    </submittedName>
</protein>
<accession>A0A9W4FDT3</accession>
<organism evidence="1 2">
    <name type="scientific">Mycobacterium gallinarum</name>
    <dbReference type="NCBI Taxonomy" id="39689"/>
    <lineage>
        <taxon>Bacteria</taxon>
        <taxon>Bacillati</taxon>
        <taxon>Actinomycetota</taxon>
        <taxon>Actinomycetes</taxon>
        <taxon>Mycobacteriales</taxon>
        <taxon>Mycobacteriaceae</taxon>
        <taxon>Mycobacterium</taxon>
    </lineage>
</organism>
<name>A0A9W4FDT3_9MYCO</name>
<evidence type="ECO:0000313" key="1">
    <source>
        <dbReference type="EMBL" id="BBY91315.1"/>
    </source>
</evidence>
<proteinExistence type="predicted"/>
<keyword evidence="2" id="KW-1185">Reference proteome</keyword>
<dbReference type="AlphaFoldDB" id="A0A9W4FDT3"/>
<evidence type="ECO:0000313" key="2">
    <source>
        <dbReference type="Proteomes" id="UP000465785"/>
    </source>
</evidence>
<sequence length="139" mass="16006">MGLRNPIRVIGHPMREGVFWLSDELVREGAHDRALGSDGYVVITYLLSRYSTQKRWETSANQIGDQFGWGRNGDRARNAIDRAIKDRRLVKRQCVRDGRIVAKRCEYVVCAGGRRFTDAELLEWSRPLPLPPRKRTVPT</sequence>